<feature type="compositionally biased region" description="Low complexity" evidence="9">
    <location>
        <begin position="377"/>
        <end position="403"/>
    </location>
</feature>
<dbReference type="AlphaFoldDB" id="A0A448YV84"/>
<dbReference type="GO" id="GO:0003689">
    <property type="term" value="F:DNA clamp loader activity"/>
    <property type="evidence" value="ECO:0007669"/>
    <property type="project" value="UniProtKB-UniRule"/>
</dbReference>
<dbReference type="Proteomes" id="UP000291116">
    <property type="component" value="Unassembled WGS sequence"/>
</dbReference>
<evidence type="ECO:0000256" key="7">
    <source>
        <dbReference type="ARBA" id="ARBA00023242"/>
    </source>
</evidence>
<dbReference type="Gene3D" id="1.10.8.60">
    <property type="match status" value="1"/>
</dbReference>
<dbReference type="Gene3D" id="1.20.272.10">
    <property type="match status" value="1"/>
</dbReference>
<comment type="subcellular location">
    <subcellularLocation>
        <location evidence="1 8">Nucleus</location>
    </subcellularLocation>
</comment>
<feature type="region of interest" description="Disordered" evidence="9">
    <location>
        <begin position="1"/>
        <end position="209"/>
    </location>
</feature>
<evidence type="ECO:0000256" key="9">
    <source>
        <dbReference type="SAM" id="MobiDB-lite"/>
    </source>
</evidence>
<feature type="region of interest" description="Disordered" evidence="9">
    <location>
        <begin position="319"/>
        <end position="419"/>
    </location>
</feature>
<dbReference type="InterPro" id="IPR003593">
    <property type="entry name" value="AAA+_ATPase"/>
</dbReference>
<accession>A0A448YV84</accession>
<dbReference type="InterPro" id="IPR008921">
    <property type="entry name" value="DNA_pol3_clamp-load_cplx_C"/>
</dbReference>
<sequence>MDIRSFFGKKPASKPRPSAPGKKKAEQGASPAAAKKRKTSSTAATENDGGGVEISPKDFFALPAGDRKAKTKEVQPRKTEKEPAEAKTKKKAESEAEIASPVGRRSPRRPVRAAKAEAGEPRKQSKRRVIQDDDDDDDDDGAFVGGAVDESDEDFEPASTPSKPGSKSRSKSKPSVPEALPTPSPAAKRGRGTKSKSPASTKPVLCEPGIERDSFDTDAVRVPECMAGAAFVFTGVMDGLGREDAIDLVKTLGGRVTTAVSGKTDYLVVGPLLEDGRGYREGSKYRKAVSYGEGEVRIVEGEKQLYGLCHSFHDRAAKEQGVEAPRPPLPGTKAPAAASRRPPVSNPYGKAAASSGAPPSNPYARKGPVANPYARKAPSNPYAKKAPANPYARAAASSSSTAPAPAPRAPSDPNSLWVDRHKPTSTREILGNATNVKKLQAWLRTWERTFNNPKAANKSFGNPRGPFKAALLSGPPGIGKTTTATLVAREDGRDVLEYNASDTRSKKALQFMGDLTGSHGISFQKTGAGGRPQKPSVKKRCIIMDEVDGMGGGDRSGISELIQMIKKSKTPIICICNDRQSQKIKSLLPYCMDLRYSRPTKNSLANRAVRIAEMEGLVVERNAAEAIAESCGNDVRQVLNLLQMWAQKKHVGGENDNSLTYKKLKDRGRSIQKDEMLRVSLFDAAKLIVEGPRDLQQADDKAKLDSLFKRLDAFFVDYSFTGLIVQQNYPKVTNSQYQRIKGDDEAEIQLLERFHKAADSMSDYDMVESQIRGGDLNWSLLPTTSMLAVKTGYHAGGDTGGFLGGFPEFTAWMGKNSSMGKNYRLLSELSHHMNYKVSANDQELRQAYVPVLRDRILGLLSRADPDANKEAIDLMDDYGLSRDDVVDKLNVLILGKKDFSFEDLDSKAKAAFTRQYNAGSHRSQALIREQGGGAGGGAKKKRKRAPITDEDEEAIGDSGDDQDSSEDELDEEKELARLQAQFKKKGRKKAAPKKKSKK</sequence>
<keyword evidence="12" id="KW-1185">Reference proteome</keyword>
<dbReference type="Gene3D" id="3.40.50.300">
    <property type="entry name" value="P-loop containing nucleotide triphosphate hydrolases"/>
    <property type="match status" value="1"/>
</dbReference>
<keyword evidence="4 8" id="KW-0235">DNA replication</keyword>
<evidence type="ECO:0000256" key="4">
    <source>
        <dbReference type="ARBA" id="ARBA00022705"/>
    </source>
</evidence>
<feature type="compositionally biased region" description="Basic and acidic residues" evidence="9">
    <location>
        <begin position="65"/>
        <end position="94"/>
    </location>
</feature>
<comment type="similarity">
    <text evidence="2 8">Belongs to the activator 1 large subunit family.</text>
</comment>
<dbReference type="FunFam" id="3.40.50.300:FF:000395">
    <property type="entry name" value="Replication factor C subunit 1"/>
    <property type="match status" value="1"/>
</dbReference>
<evidence type="ECO:0000256" key="3">
    <source>
        <dbReference type="ARBA" id="ARBA00020401"/>
    </source>
</evidence>
<evidence type="ECO:0000256" key="1">
    <source>
        <dbReference type="ARBA" id="ARBA00004123"/>
    </source>
</evidence>
<dbReference type="PANTHER" id="PTHR23389">
    <property type="entry name" value="CHROMOSOME TRANSMISSION FIDELITY FACTOR 18"/>
    <property type="match status" value="1"/>
</dbReference>
<dbReference type="SMART" id="SM00382">
    <property type="entry name" value="AAA"/>
    <property type="match status" value="1"/>
</dbReference>
<feature type="compositionally biased region" description="Acidic residues" evidence="9">
    <location>
        <begin position="132"/>
        <end position="141"/>
    </location>
</feature>
<dbReference type="Pfam" id="PF00533">
    <property type="entry name" value="BRCT"/>
    <property type="match status" value="1"/>
</dbReference>
<dbReference type="InterPro" id="IPR036420">
    <property type="entry name" value="BRCT_dom_sf"/>
</dbReference>
<dbReference type="GO" id="GO:0016887">
    <property type="term" value="F:ATP hydrolysis activity"/>
    <property type="evidence" value="ECO:0007669"/>
    <property type="project" value="InterPro"/>
</dbReference>
<dbReference type="GO" id="GO:0005524">
    <property type="term" value="F:ATP binding"/>
    <property type="evidence" value="ECO:0007669"/>
    <property type="project" value="UniProtKB-UniRule"/>
</dbReference>
<dbReference type="GO" id="GO:0005634">
    <property type="term" value="C:nucleus"/>
    <property type="evidence" value="ECO:0007669"/>
    <property type="project" value="UniProtKB-SubCell"/>
</dbReference>
<dbReference type="GO" id="GO:0003677">
    <property type="term" value="F:DNA binding"/>
    <property type="evidence" value="ECO:0007669"/>
    <property type="project" value="InterPro"/>
</dbReference>
<dbReference type="InterPro" id="IPR012178">
    <property type="entry name" value="RFC1"/>
</dbReference>
<dbReference type="SUPFAM" id="SSF52113">
    <property type="entry name" value="BRCT domain"/>
    <property type="match status" value="1"/>
</dbReference>
<dbReference type="InterPro" id="IPR027417">
    <property type="entry name" value="P-loop_NTPase"/>
</dbReference>
<dbReference type="GO" id="GO:0005663">
    <property type="term" value="C:DNA replication factor C complex"/>
    <property type="evidence" value="ECO:0007669"/>
    <property type="project" value="InterPro"/>
</dbReference>
<dbReference type="Pfam" id="PF00004">
    <property type="entry name" value="AAA"/>
    <property type="match status" value="1"/>
</dbReference>
<protein>
    <recommendedName>
        <fullName evidence="3 8">Replication factor C subunit 1</fullName>
    </recommendedName>
</protein>
<evidence type="ECO:0000256" key="8">
    <source>
        <dbReference type="PIRNR" id="PIRNR036578"/>
    </source>
</evidence>
<proteinExistence type="inferred from homology"/>
<keyword evidence="6 8" id="KW-0067">ATP-binding</keyword>
<dbReference type="PIRSF" id="PIRSF036578">
    <property type="entry name" value="RFC1"/>
    <property type="match status" value="1"/>
</dbReference>
<dbReference type="Pfam" id="PF08519">
    <property type="entry name" value="RFC1"/>
    <property type="match status" value="1"/>
</dbReference>
<feature type="compositionally biased region" description="Basic and acidic residues" evidence="9">
    <location>
        <begin position="114"/>
        <end position="123"/>
    </location>
</feature>
<evidence type="ECO:0000256" key="2">
    <source>
        <dbReference type="ARBA" id="ARBA00006116"/>
    </source>
</evidence>
<feature type="compositionally biased region" description="Acidic residues" evidence="9">
    <location>
        <begin position="948"/>
        <end position="973"/>
    </location>
</feature>
<dbReference type="Gene3D" id="3.40.50.10190">
    <property type="entry name" value="BRCT domain"/>
    <property type="match status" value="1"/>
</dbReference>
<dbReference type="CDD" id="cd18140">
    <property type="entry name" value="HLD_clamp_RFC"/>
    <property type="match status" value="1"/>
</dbReference>
<reference evidence="11 12" key="1">
    <citation type="submission" date="2019-01" db="EMBL/GenBank/DDBJ databases">
        <authorList>
            <person name="Ferrante I. M."/>
        </authorList>
    </citation>
    <scope>NUCLEOTIDE SEQUENCE [LARGE SCALE GENOMIC DNA]</scope>
    <source>
        <strain evidence="11 12">B856</strain>
    </source>
</reference>
<dbReference type="GO" id="GO:0006260">
    <property type="term" value="P:DNA replication"/>
    <property type="evidence" value="ECO:0007669"/>
    <property type="project" value="UniProtKB-KW"/>
</dbReference>
<feature type="region of interest" description="Disordered" evidence="9">
    <location>
        <begin position="919"/>
        <end position="998"/>
    </location>
</feature>
<keyword evidence="5 8" id="KW-0547">Nucleotide-binding</keyword>
<dbReference type="PROSITE" id="PS50172">
    <property type="entry name" value="BRCT"/>
    <property type="match status" value="1"/>
</dbReference>
<dbReference type="InterPro" id="IPR001357">
    <property type="entry name" value="BRCT_dom"/>
</dbReference>
<feature type="compositionally biased region" description="Basic residues" evidence="9">
    <location>
        <begin position="982"/>
        <end position="998"/>
    </location>
</feature>
<evidence type="ECO:0000313" key="12">
    <source>
        <dbReference type="Proteomes" id="UP000291116"/>
    </source>
</evidence>
<dbReference type="GO" id="GO:0006281">
    <property type="term" value="P:DNA repair"/>
    <property type="evidence" value="ECO:0007669"/>
    <property type="project" value="InterPro"/>
</dbReference>
<feature type="domain" description="BRCT" evidence="10">
    <location>
        <begin position="221"/>
        <end position="302"/>
    </location>
</feature>
<gene>
    <name evidence="11" type="ORF">PSNMU_V1.4_AUG-EV-PASAV3_0003950</name>
</gene>
<evidence type="ECO:0000259" key="10">
    <source>
        <dbReference type="PROSITE" id="PS50172"/>
    </source>
</evidence>
<dbReference type="PANTHER" id="PTHR23389:SF6">
    <property type="entry name" value="REPLICATION FACTOR C SUBUNIT 1"/>
    <property type="match status" value="1"/>
</dbReference>
<dbReference type="OrthoDB" id="446168at2759"/>
<dbReference type="SUPFAM" id="SSF48019">
    <property type="entry name" value="post-AAA+ oligomerization domain-like"/>
    <property type="match status" value="1"/>
</dbReference>
<dbReference type="CDD" id="cd00009">
    <property type="entry name" value="AAA"/>
    <property type="match status" value="1"/>
</dbReference>
<evidence type="ECO:0000313" key="11">
    <source>
        <dbReference type="EMBL" id="VEU33706.1"/>
    </source>
</evidence>
<organism evidence="11 12">
    <name type="scientific">Pseudo-nitzschia multistriata</name>
    <dbReference type="NCBI Taxonomy" id="183589"/>
    <lineage>
        <taxon>Eukaryota</taxon>
        <taxon>Sar</taxon>
        <taxon>Stramenopiles</taxon>
        <taxon>Ochrophyta</taxon>
        <taxon>Bacillariophyta</taxon>
        <taxon>Bacillariophyceae</taxon>
        <taxon>Bacillariophycidae</taxon>
        <taxon>Bacillariales</taxon>
        <taxon>Bacillariaceae</taxon>
        <taxon>Pseudo-nitzschia</taxon>
    </lineage>
</organism>
<evidence type="ECO:0000256" key="5">
    <source>
        <dbReference type="ARBA" id="ARBA00022741"/>
    </source>
</evidence>
<dbReference type="Pfam" id="PF25361">
    <property type="entry name" value="AAA_lid_RFC1"/>
    <property type="match status" value="1"/>
</dbReference>
<evidence type="ECO:0000256" key="6">
    <source>
        <dbReference type="ARBA" id="ARBA00022840"/>
    </source>
</evidence>
<dbReference type="SUPFAM" id="SSF52540">
    <property type="entry name" value="P-loop containing nucleoside triphosphate hydrolases"/>
    <property type="match status" value="1"/>
</dbReference>
<dbReference type="InterPro" id="IPR003959">
    <property type="entry name" value="ATPase_AAA_core"/>
</dbReference>
<dbReference type="EMBL" id="CAACVS010000006">
    <property type="protein sequence ID" value="VEU33706.1"/>
    <property type="molecule type" value="Genomic_DNA"/>
</dbReference>
<dbReference type="InterPro" id="IPR047854">
    <property type="entry name" value="RFC_lid"/>
</dbReference>
<dbReference type="InterPro" id="IPR013725">
    <property type="entry name" value="DNA_replication_fac_RFC1_C"/>
</dbReference>
<keyword evidence="7 8" id="KW-0539">Nucleus</keyword>
<name>A0A448YV84_9STRA</name>
<feature type="compositionally biased region" description="Low complexity" evidence="9">
    <location>
        <begin position="334"/>
        <end position="364"/>
    </location>
</feature>